<dbReference type="GO" id="GO:0003700">
    <property type="term" value="F:DNA-binding transcription factor activity"/>
    <property type="evidence" value="ECO:0007669"/>
    <property type="project" value="InterPro"/>
</dbReference>
<dbReference type="PANTHER" id="PTHR30537:SF5">
    <property type="entry name" value="HTH-TYPE TRANSCRIPTIONAL ACTIVATOR TTDR-RELATED"/>
    <property type="match status" value="1"/>
</dbReference>
<accession>A0A4V1IN54</accession>
<sequence>MDTLKQLQAFIHVVEASSFSLAADELEVANGIVSKWVHNLESMLGCQLLVRKGNSVSLSNRGAEVYRQASELLNSYQKLLNVAAENQSKGMVRLCIPRIYGDIVLFPLLLTFCTMYPDIMLDIHMSDQKKSIFKNGYDVVLRIGDIPEQDVVARCLGNLSVVLVAPIDCVDINRLTDKEYIKKIPVILHNNCRRNCLERFLDMKLNESQVAMQISSSHNVLKAVQTKKAMTIIPYYQAKEALLRRELVQLLPNLKLTSKALNIIYPNREFVSPQAKKLINFIVDNHSELVTS</sequence>
<evidence type="ECO:0000313" key="6">
    <source>
        <dbReference type="EMBL" id="RDH42541.1"/>
    </source>
</evidence>
<dbReference type="SUPFAM" id="SSF46785">
    <property type="entry name" value="Winged helix' DNA-binding domain"/>
    <property type="match status" value="1"/>
</dbReference>
<dbReference type="InterPro" id="IPR036388">
    <property type="entry name" value="WH-like_DNA-bd_sf"/>
</dbReference>
<evidence type="ECO:0000256" key="2">
    <source>
        <dbReference type="ARBA" id="ARBA00023015"/>
    </source>
</evidence>
<dbReference type="AlphaFoldDB" id="A0A4V1IN54"/>
<comment type="similarity">
    <text evidence="1">Belongs to the LysR transcriptional regulatory family.</text>
</comment>
<dbReference type="Pfam" id="PF03466">
    <property type="entry name" value="LysR_substrate"/>
    <property type="match status" value="1"/>
</dbReference>
<protein>
    <submittedName>
        <fullName evidence="6">LysR family transcriptional regulator</fullName>
    </submittedName>
</protein>
<dbReference type="Gene3D" id="1.10.10.10">
    <property type="entry name" value="Winged helix-like DNA-binding domain superfamily/Winged helix DNA-binding domain"/>
    <property type="match status" value="1"/>
</dbReference>
<evidence type="ECO:0000256" key="4">
    <source>
        <dbReference type="ARBA" id="ARBA00023163"/>
    </source>
</evidence>
<dbReference type="Pfam" id="PF00126">
    <property type="entry name" value="HTH_1"/>
    <property type="match status" value="1"/>
</dbReference>
<evidence type="ECO:0000256" key="3">
    <source>
        <dbReference type="ARBA" id="ARBA00023125"/>
    </source>
</evidence>
<keyword evidence="2" id="KW-0805">Transcription regulation</keyword>
<evidence type="ECO:0000256" key="1">
    <source>
        <dbReference type="ARBA" id="ARBA00009437"/>
    </source>
</evidence>
<organism evidence="6 7">
    <name type="scientific">Zooshikella ganghwensis</name>
    <dbReference type="NCBI Taxonomy" id="202772"/>
    <lineage>
        <taxon>Bacteria</taxon>
        <taxon>Pseudomonadati</taxon>
        <taxon>Pseudomonadota</taxon>
        <taxon>Gammaproteobacteria</taxon>
        <taxon>Oceanospirillales</taxon>
        <taxon>Zooshikellaceae</taxon>
        <taxon>Zooshikella</taxon>
    </lineage>
</organism>
<dbReference type="RefSeq" id="WP_094786030.1">
    <property type="nucleotide sequence ID" value="NZ_NDXW01000001.1"/>
</dbReference>
<gene>
    <name evidence="6" type="ORF">B9G39_03260</name>
</gene>
<keyword evidence="4" id="KW-0804">Transcription</keyword>
<dbReference type="GO" id="GO:0006351">
    <property type="term" value="P:DNA-templated transcription"/>
    <property type="evidence" value="ECO:0007669"/>
    <property type="project" value="TreeGrafter"/>
</dbReference>
<keyword evidence="3" id="KW-0238">DNA-binding</keyword>
<keyword evidence="7" id="KW-1185">Reference proteome</keyword>
<reference evidence="6 7" key="1">
    <citation type="submission" date="2017-04" db="EMBL/GenBank/DDBJ databases">
        <title>Draft genome sequence of Zooshikella ganghwensis VG4 isolated from Red Sea sediments.</title>
        <authorList>
            <person name="Rehman Z."/>
            <person name="Alam I."/>
            <person name="Kamau A."/>
            <person name="Bajic V."/>
            <person name="Leiknes T."/>
        </authorList>
    </citation>
    <scope>NUCLEOTIDE SEQUENCE [LARGE SCALE GENOMIC DNA]</scope>
    <source>
        <strain evidence="6 7">VG4</strain>
    </source>
</reference>
<evidence type="ECO:0000313" key="7">
    <source>
        <dbReference type="Proteomes" id="UP000257039"/>
    </source>
</evidence>
<dbReference type="SUPFAM" id="SSF53850">
    <property type="entry name" value="Periplasmic binding protein-like II"/>
    <property type="match status" value="1"/>
</dbReference>
<dbReference type="InterPro" id="IPR036390">
    <property type="entry name" value="WH_DNA-bd_sf"/>
</dbReference>
<evidence type="ECO:0000259" key="5">
    <source>
        <dbReference type="PROSITE" id="PS50931"/>
    </source>
</evidence>
<feature type="domain" description="HTH lysR-type" evidence="5">
    <location>
        <begin position="1"/>
        <end position="59"/>
    </location>
</feature>
<comment type="caution">
    <text evidence="6">The sequence shown here is derived from an EMBL/GenBank/DDBJ whole genome shotgun (WGS) entry which is preliminary data.</text>
</comment>
<dbReference type="InterPro" id="IPR000847">
    <property type="entry name" value="LysR_HTH_N"/>
</dbReference>
<dbReference type="InterPro" id="IPR058163">
    <property type="entry name" value="LysR-type_TF_proteobact-type"/>
</dbReference>
<dbReference type="PROSITE" id="PS50931">
    <property type="entry name" value="HTH_LYSR"/>
    <property type="match status" value="1"/>
</dbReference>
<dbReference type="GO" id="GO:0043565">
    <property type="term" value="F:sequence-specific DNA binding"/>
    <property type="evidence" value="ECO:0007669"/>
    <property type="project" value="TreeGrafter"/>
</dbReference>
<dbReference type="InterPro" id="IPR005119">
    <property type="entry name" value="LysR_subst-bd"/>
</dbReference>
<dbReference type="EMBL" id="NDXW01000001">
    <property type="protein sequence ID" value="RDH42541.1"/>
    <property type="molecule type" value="Genomic_DNA"/>
</dbReference>
<dbReference type="Gene3D" id="3.40.190.290">
    <property type="match status" value="1"/>
</dbReference>
<dbReference type="Proteomes" id="UP000257039">
    <property type="component" value="Unassembled WGS sequence"/>
</dbReference>
<dbReference type="PANTHER" id="PTHR30537">
    <property type="entry name" value="HTH-TYPE TRANSCRIPTIONAL REGULATOR"/>
    <property type="match status" value="1"/>
</dbReference>
<proteinExistence type="inferred from homology"/>
<name>A0A4V1IN54_9GAMM</name>